<dbReference type="InterPro" id="IPR029058">
    <property type="entry name" value="AB_hydrolase_fold"/>
</dbReference>
<evidence type="ECO:0000313" key="3">
    <source>
        <dbReference type="EMBL" id="KAF6020670.1"/>
    </source>
</evidence>
<evidence type="ECO:0000313" key="4">
    <source>
        <dbReference type="Proteomes" id="UP000593567"/>
    </source>
</evidence>
<dbReference type="AlphaFoldDB" id="A0A7J7J384"/>
<dbReference type="SUPFAM" id="SSF53474">
    <property type="entry name" value="alpha/beta-Hydrolases"/>
    <property type="match status" value="1"/>
</dbReference>
<dbReference type="InterPro" id="IPR002921">
    <property type="entry name" value="Fungal_lipase-type"/>
</dbReference>
<dbReference type="GO" id="GO:0006629">
    <property type="term" value="P:lipid metabolic process"/>
    <property type="evidence" value="ECO:0007669"/>
    <property type="project" value="InterPro"/>
</dbReference>
<accession>A0A7J7J384</accession>
<evidence type="ECO:0000256" key="1">
    <source>
        <dbReference type="SAM" id="SignalP"/>
    </source>
</evidence>
<keyword evidence="4" id="KW-1185">Reference proteome</keyword>
<feature type="domain" description="Fungal lipase-type" evidence="2">
    <location>
        <begin position="177"/>
        <end position="289"/>
    </location>
</feature>
<dbReference type="PANTHER" id="PTHR45908">
    <property type="entry name" value="PROTEIN CBG11750-RELATED"/>
    <property type="match status" value="1"/>
</dbReference>
<sequence length="388" mass="44037">MLARVLILLVILAVAESCIQHTDCESCTRVSTRVRFKIISCRWCPFKSTCHTEGTTYHGCGDYEVALTSQCVNATQLVIRYDSQVAEQLAKWSSLAYLNPIYYDLKSIQSAVMTQFNGRYKVVEFLLVDCEWQVLKNKRTCAAVIAKSLTENIIIIAFKGSFPPTEINGPHEIISYTDLKTFQPTGGKIMEYSKKTHDILFPCVKATLQRLLTSQPTAAVLITGHSDGGAQAQLAGARLRAEERVSNAKLHIYTFGSPRVGDADFAYSYNRLVGNSWRVTRREDFTPLTVSKDNYPFFHHTRREIYYHYSGVMKPSSDYEICKSNWEESGCIEWQGRLSAKSSTRNSNQYFVPDLQSYMKEMVVKGLNHLHGYMNMDCRVMPIGRSID</sequence>
<reference evidence="3" key="1">
    <citation type="submission" date="2020-06" db="EMBL/GenBank/DDBJ databases">
        <title>Draft genome of Bugula neritina, a colonial animal packing powerful symbionts and potential medicines.</title>
        <authorList>
            <person name="Rayko M."/>
        </authorList>
    </citation>
    <scope>NUCLEOTIDE SEQUENCE [LARGE SCALE GENOMIC DNA]</scope>
    <source>
        <strain evidence="3">Kwan_BN1</strain>
    </source>
</reference>
<name>A0A7J7J384_BUGNE</name>
<evidence type="ECO:0000259" key="2">
    <source>
        <dbReference type="Pfam" id="PF01764"/>
    </source>
</evidence>
<dbReference type="Gene3D" id="3.40.50.1820">
    <property type="entry name" value="alpha/beta hydrolase"/>
    <property type="match status" value="1"/>
</dbReference>
<protein>
    <recommendedName>
        <fullName evidence="2">Fungal lipase-type domain-containing protein</fullName>
    </recommendedName>
</protein>
<keyword evidence="1" id="KW-0732">Signal</keyword>
<dbReference type="EMBL" id="VXIV02003154">
    <property type="protein sequence ID" value="KAF6020670.1"/>
    <property type="molecule type" value="Genomic_DNA"/>
</dbReference>
<dbReference type="PANTHER" id="PTHR45908:SF20">
    <property type="entry name" value="FUNGAL LIPASE-LIKE DOMAIN-CONTAINING PROTEIN"/>
    <property type="match status" value="1"/>
</dbReference>
<comment type="caution">
    <text evidence="3">The sequence shown here is derived from an EMBL/GenBank/DDBJ whole genome shotgun (WGS) entry which is preliminary data.</text>
</comment>
<dbReference type="Proteomes" id="UP000593567">
    <property type="component" value="Unassembled WGS sequence"/>
</dbReference>
<proteinExistence type="predicted"/>
<dbReference type="CDD" id="cd00519">
    <property type="entry name" value="Lipase_3"/>
    <property type="match status" value="1"/>
</dbReference>
<organism evidence="3 4">
    <name type="scientific">Bugula neritina</name>
    <name type="common">Brown bryozoan</name>
    <name type="synonym">Sertularia neritina</name>
    <dbReference type="NCBI Taxonomy" id="10212"/>
    <lineage>
        <taxon>Eukaryota</taxon>
        <taxon>Metazoa</taxon>
        <taxon>Spiralia</taxon>
        <taxon>Lophotrochozoa</taxon>
        <taxon>Bryozoa</taxon>
        <taxon>Gymnolaemata</taxon>
        <taxon>Cheilostomatida</taxon>
        <taxon>Flustrina</taxon>
        <taxon>Buguloidea</taxon>
        <taxon>Bugulidae</taxon>
        <taxon>Bugula</taxon>
    </lineage>
</organism>
<dbReference type="Pfam" id="PF01764">
    <property type="entry name" value="Lipase_3"/>
    <property type="match status" value="1"/>
</dbReference>
<dbReference type="OrthoDB" id="5960337at2759"/>
<feature type="signal peptide" evidence="1">
    <location>
        <begin position="1"/>
        <end position="17"/>
    </location>
</feature>
<feature type="chain" id="PRO_5029526194" description="Fungal lipase-type domain-containing protein" evidence="1">
    <location>
        <begin position="18"/>
        <end position="388"/>
    </location>
</feature>
<gene>
    <name evidence="3" type="ORF">EB796_021040</name>
</gene>